<reference evidence="1" key="1">
    <citation type="submission" date="2020-04" db="EMBL/GenBank/DDBJ databases">
        <authorList>
            <person name="Chiriac C."/>
            <person name="Salcher M."/>
            <person name="Ghai R."/>
            <person name="Kavagutti S V."/>
        </authorList>
    </citation>
    <scope>NUCLEOTIDE SEQUENCE</scope>
</reference>
<dbReference type="EMBL" id="LR796440">
    <property type="protein sequence ID" value="CAB4144530.1"/>
    <property type="molecule type" value="Genomic_DNA"/>
</dbReference>
<dbReference type="Gene3D" id="2.60.120.620">
    <property type="entry name" value="q2cbj1_9rhob like domain"/>
    <property type="match status" value="1"/>
</dbReference>
<evidence type="ECO:0000313" key="1">
    <source>
        <dbReference type="EMBL" id="CAB4144530.1"/>
    </source>
</evidence>
<name>A0A6J5MHD7_9CAUD</name>
<sequence>MIEASVRFLPLNDLACLVAQLEETDLKPIKEEIDEIKLNFEKASTANHYLVGHIDKEYELLKSKDHINKLLMPLLNYYEATNPIINIESSRTKGDFKLVLDTVWVNFMKKYEYNPPHEHGGVFSFVLWVDIPFKMEDELARCKNKKSNPGCFNFIGLTTLGNIKIATIGADKTHNGTLLVFPSNLHHFVNPFYTSNKYRISVSGNFVLVAAEEEKVNGSNS</sequence>
<dbReference type="InterPro" id="IPR012668">
    <property type="entry name" value="CHP02466"/>
</dbReference>
<accession>A0A6J5MHD7</accession>
<dbReference type="Pfam" id="PF13759">
    <property type="entry name" value="2OG-FeII_Oxy_5"/>
    <property type="match status" value="1"/>
</dbReference>
<organism evidence="1">
    <name type="scientific">uncultured Caudovirales phage</name>
    <dbReference type="NCBI Taxonomy" id="2100421"/>
    <lineage>
        <taxon>Viruses</taxon>
        <taxon>Duplodnaviria</taxon>
        <taxon>Heunggongvirae</taxon>
        <taxon>Uroviricota</taxon>
        <taxon>Caudoviricetes</taxon>
        <taxon>Peduoviridae</taxon>
        <taxon>Maltschvirus</taxon>
        <taxon>Maltschvirus maltsch</taxon>
    </lineage>
</organism>
<gene>
    <name evidence="1" type="ORF">UFOVP454_40</name>
</gene>
<protein>
    <submittedName>
        <fullName evidence="1">Uncharacterized protein</fullName>
    </submittedName>
</protein>
<proteinExistence type="predicted"/>